<dbReference type="SMART" id="SM00530">
    <property type="entry name" value="HTH_XRE"/>
    <property type="match status" value="1"/>
</dbReference>
<dbReference type="EMBL" id="JBFBMH010000042">
    <property type="protein sequence ID" value="MEW1976689.1"/>
    <property type="molecule type" value="Genomic_DNA"/>
</dbReference>
<keyword evidence="1" id="KW-0238">DNA-binding</keyword>
<name>A0ABV3LL98_9MICO</name>
<dbReference type="SUPFAM" id="SSF47413">
    <property type="entry name" value="lambda repressor-like DNA-binding domains"/>
    <property type="match status" value="1"/>
</dbReference>
<dbReference type="PROSITE" id="PS50943">
    <property type="entry name" value="HTH_CROC1"/>
    <property type="match status" value="1"/>
</dbReference>
<comment type="caution">
    <text evidence="3">The sequence shown here is derived from an EMBL/GenBank/DDBJ whole genome shotgun (WGS) entry which is preliminary data.</text>
</comment>
<dbReference type="InterPro" id="IPR010982">
    <property type="entry name" value="Lambda_DNA-bd_dom_sf"/>
</dbReference>
<feature type="domain" description="HTH cro/C1-type" evidence="2">
    <location>
        <begin position="20"/>
        <end position="74"/>
    </location>
</feature>
<dbReference type="InterPro" id="IPR001387">
    <property type="entry name" value="Cro/C1-type_HTH"/>
</dbReference>
<keyword evidence="4" id="KW-1185">Reference proteome</keyword>
<evidence type="ECO:0000259" key="2">
    <source>
        <dbReference type="PROSITE" id="PS50943"/>
    </source>
</evidence>
<dbReference type="InterPro" id="IPR050807">
    <property type="entry name" value="TransReg_Diox_bact_type"/>
</dbReference>
<gene>
    <name evidence="3" type="ORF">AB0301_16665</name>
</gene>
<dbReference type="Gene3D" id="1.10.260.40">
    <property type="entry name" value="lambda repressor-like DNA-binding domains"/>
    <property type="match status" value="1"/>
</dbReference>
<organism evidence="3 4">
    <name type="scientific">Microbacterium profundi</name>
    <dbReference type="NCBI Taxonomy" id="450380"/>
    <lineage>
        <taxon>Bacteria</taxon>
        <taxon>Bacillati</taxon>
        <taxon>Actinomycetota</taxon>
        <taxon>Actinomycetes</taxon>
        <taxon>Micrococcales</taxon>
        <taxon>Microbacteriaceae</taxon>
        <taxon>Microbacterium</taxon>
    </lineage>
</organism>
<dbReference type="Pfam" id="PF01381">
    <property type="entry name" value="HTH_3"/>
    <property type="match status" value="1"/>
</dbReference>
<dbReference type="RefSeq" id="WP_033104992.1">
    <property type="nucleotide sequence ID" value="NZ_JBFBMH010000042.1"/>
</dbReference>
<protein>
    <submittedName>
        <fullName evidence="3">Helix-turn-helix transcriptional regulator</fullName>
    </submittedName>
</protein>
<evidence type="ECO:0000313" key="4">
    <source>
        <dbReference type="Proteomes" id="UP001553715"/>
    </source>
</evidence>
<evidence type="ECO:0000313" key="3">
    <source>
        <dbReference type="EMBL" id="MEW1976689.1"/>
    </source>
</evidence>
<sequence length="84" mass="9507">MEARMPRYTVERPHDFGDLIAGMREEQGVTQDELADRLGFSRSYLSELESGKSTVQLARLFRTLHSLGVSVEVSWESATESEDD</sequence>
<dbReference type="CDD" id="cd00093">
    <property type="entry name" value="HTH_XRE"/>
    <property type="match status" value="1"/>
</dbReference>
<evidence type="ECO:0000256" key="1">
    <source>
        <dbReference type="ARBA" id="ARBA00023125"/>
    </source>
</evidence>
<dbReference type="Proteomes" id="UP001553715">
    <property type="component" value="Unassembled WGS sequence"/>
</dbReference>
<dbReference type="PANTHER" id="PTHR46797:SF1">
    <property type="entry name" value="METHYLPHOSPHONATE SYNTHASE"/>
    <property type="match status" value="1"/>
</dbReference>
<proteinExistence type="predicted"/>
<accession>A0ABV3LL98</accession>
<dbReference type="PANTHER" id="PTHR46797">
    <property type="entry name" value="HTH-TYPE TRANSCRIPTIONAL REGULATOR"/>
    <property type="match status" value="1"/>
</dbReference>
<reference evidence="3 4" key="1">
    <citation type="submission" date="2024-06" db="EMBL/GenBank/DDBJ databases">
        <title>The Natural Products Discovery Center: Release of the First 8490 Sequenced Strains for Exploring Actinobacteria Biosynthetic Diversity.</title>
        <authorList>
            <person name="Kalkreuter E."/>
            <person name="Kautsar S.A."/>
            <person name="Yang D."/>
            <person name="Bader C.D."/>
            <person name="Teijaro C.N."/>
            <person name="Fluegel L."/>
            <person name="Davis C.M."/>
            <person name="Simpson J.R."/>
            <person name="Lauterbach L."/>
            <person name="Steele A.D."/>
            <person name="Gui C."/>
            <person name="Meng S."/>
            <person name="Li G."/>
            <person name="Viehrig K."/>
            <person name="Ye F."/>
            <person name="Su P."/>
            <person name="Kiefer A.F."/>
            <person name="Nichols A."/>
            <person name="Cepeda A.J."/>
            <person name="Yan W."/>
            <person name="Fan B."/>
            <person name="Jiang Y."/>
            <person name="Adhikari A."/>
            <person name="Zheng C.-J."/>
            <person name="Schuster L."/>
            <person name="Cowan T.M."/>
            <person name="Smanski M.J."/>
            <person name="Chevrette M.G."/>
            <person name="De Carvalho L.P.S."/>
            <person name="Shen B."/>
        </authorList>
    </citation>
    <scope>NUCLEOTIDE SEQUENCE [LARGE SCALE GENOMIC DNA]</scope>
    <source>
        <strain evidence="3 4">NPDC077434</strain>
    </source>
</reference>